<keyword evidence="1" id="KW-1133">Transmembrane helix</keyword>
<name>A0A6H5J2X4_9HYME</name>
<protein>
    <recommendedName>
        <fullName evidence="4">Retrotransposon Copia-like N-terminal domain-containing protein</fullName>
    </recommendedName>
</protein>
<keyword evidence="1" id="KW-0812">Transmembrane</keyword>
<dbReference type="OrthoDB" id="8063677at2759"/>
<keyword evidence="3" id="KW-1185">Reference proteome</keyword>
<dbReference type="EMBL" id="CADCXV010001373">
    <property type="protein sequence ID" value="CAB0044006.1"/>
    <property type="molecule type" value="Genomic_DNA"/>
</dbReference>
<reference evidence="2 3" key="1">
    <citation type="submission" date="2020-02" db="EMBL/GenBank/DDBJ databases">
        <authorList>
            <person name="Ferguson B K."/>
        </authorList>
    </citation>
    <scope>NUCLEOTIDE SEQUENCE [LARGE SCALE GENOMIC DNA]</scope>
</reference>
<evidence type="ECO:0000313" key="3">
    <source>
        <dbReference type="Proteomes" id="UP000479190"/>
    </source>
</evidence>
<feature type="transmembrane region" description="Helical" evidence="1">
    <location>
        <begin position="144"/>
        <end position="164"/>
    </location>
</feature>
<dbReference type="AlphaFoldDB" id="A0A6H5J2X4"/>
<accession>A0A6H5J2X4</accession>
<sequence>MTVILTLVSRATPSRPRTCHGIRGPFAELALFAAASWGDELAQVGSRAPRSQYTKRKLCDGFEYEFLKPDLVRQFRLHFCKLDRIPNTYRQMNVHRRVRSSRACMYPAYMYSRMKCMRECKQLTHTGRAGSSPHMLWAFRFSEVCFYQCFGFVLFVKFFFWNVLTKCKNFIKMADVSDLKNIPKFNGQNFQLWKFQIKTVLVAHDLLEIVEGTETKPEPGENNANATKVKEWTKKRRESDVRIIIVHRLASQLDYLVNCASANEMWEEALQYPRAEEHI</sequence>
<dbReference type="Proteomes" id="UP000479190">
    <property type="component" value="Unassembled WGS sequence"/>
</dbReference>
<proteinExistence type="predicted"/>
<gene>
    <name evidence="2" type="ORF">TBRA_LOCUS15594</name>
</gene>
<evidence type="ECO:0000313" key="2">
    <source>
        <dbReference type="EMBL" id="CAB0044006.1"/>
    </source>
</evidence>
<organism evidence="2 3">
    <name type="scientific">Trichogramma brassicae</name>
    <dbReference type="NCBI Taxonomy" id="86971"/>
    <lineage>
        <taxon>Eukaryota</taxon>
        <taxon>Metazoa</taxon>
        <taxon>Ecdysozoa</taxon>
        <taxon>Arthropoda</taxon>
        <taxon>Hexapoda</taxon>
        <taxon>Insecta</taxon>
        <taxon>Pterygota</taxon>
        <taxon>Neoptera</taxon>
        <taxon>Endopterygota</taxon>
        <taxon>Hymenoptera</taxon>
        <taxon>Apocrita</taxon>
        <taxon>Proctotrupomorpha</taxon>
        <taxon>Chalcidoidea</taxon>
        <taxon>Trichogrammatidae</taxon>
        <taxon>Trichogramma</taxon>
    </lineage>
</organism>
<keyword evidence="1" id="KW-0472">Membrane</keyword>
<dbReference type="Pfam" id="PF14223">
    <property type="entry name" value="Retrotran_gag_2"/>
    <property type="match status" value="1"/>
</dbReference>
<evidence type="ECO:0000256" key="1">
    <source>
        <dbReference type="SAM" id="Phobius"/>
    </source>
</evidence>
<evidence type="ECO:0008006" key="4">
    <source>
        <dbReference type="Google" id="ProtNLM"/>
    </source>
</evidence>